<gene>
    <name evidence="2" type="ORF">DFR42_102510</name>
</gene>
<sequence length="178" mass="20115">MHIPGLGQVEKDEENGWYISQPILIPALQEQEYEFLLEGYDEADDASKADFHTAIANFIKLDPAVLKKAEAAIFAYYQDVANYRKSEKLDVVQIVQPADVWQHIQYGYEALVSQRPNGDKTVYVSVECDCDWDEENGLQLVFRHGAEISKLGPFDDYLSNADAFGEASLDKVVYQSRG</sequence>
<dbReference type="Pfam" id="PF22481">
    <property type="entry name" value="DUF6985"/>
    <property type="match status" value="1"/>
</dbReference>
<dbReference type="EMBL" id="QJKB01000002">
    <property type="protein sequence ID" value="PXX45282.1"/>
    <property type="molecule type" value="Genomic_DNA"/>
</dbReference>
<dbReference type="InterPro" id="IPR054254">
    <property type="entry name" value="DUF6985"/>
</dbReference>
<feature type="domain" description="DUF6985" evidence="1">
    <location>
        <begin position="6"/>
        <end position="158"/>
    </location>
</feature>
<keyword evidence="3" id="KW-1185">Reference proteome</keyword>
<organism evidence="2 3">
    <name type="scientific">Undibacterium pigrum</name>
    <dbReference type="NCBI Taxonomy" id="401470"/>
    <lineage>
        <taxon>Bacteria</taxon>
        <taxon>Pseudomonadati</taxon>
        <taxon>Pseudomonadota</taxon>
        <taxon>Betaproteobacteria</taxon>
        <taxon>Burkholderiales</taxon>
        <taxon>Oxalobacteraceae</taxon>
        <taxon>Undibacterium</taxon>
    </lineage>
</organism>
<dbReference type="RefSeq" id="WP_110254729.1">
    <property type="nucleotide sequence ID" value="NZ_QJKB01000002.1"/>
</dbReference>
<comment type="caution">
    <text evidence="2">The sequence shown here is derived from an EMBL/GenBank/DDBJ whole genome shotgun (WGS) entry which is preliminary data.</text>
</comment>
<dbReference type="AlphaFoldDB" id="A0A318JA90"/>
<reference evidence="2 3" key="1">
    <citation type="submission" date="2018-05" db="EMBL/GenBank/DDBJ databases">
        <title>Genomic Encyclopedia of Type Strains, Phase IV (KMG-IV): sequencing the most valuable type-strain genomes for metagenomic binning, comparative biology and taxonomic classification.</title>
        <authorList>
            <person name="Goeker M."/>
        </authorList>
    </citation>
    <scope>NUCLEOTIDE SEQUENCE [LARGE SCALE GENOMIC DNA]</scope>
    <source>
        <strain evidence="2 3">DSM 19792</strain>
    </source>
</reference>
<proteinExistence type="predicted"/>
<evidence type="ECO:0000313" key="3">
    <source>
        <dbReference type="Proteomes" id="UP000247792"/>
    </source>
</evidence>
<dbReference type="Proteomes" id="UP000247792">
    <property type="component" value="Unassembled WGS sequence"/>
</dbReference>
<accession>A0A318JA90</accession>
<protein>
    <recommendedName>
        <fullName evidence="1">DUF6985 domain-containing protein</fullName>
    </recommendedName>
</protein>
<name>A0A318JA90_9BURK</name>
<dbReference type="OrthoDB" id="6028394at2"/>
<evidence type="ECO:0000313" key="2">
    <source>
        <dbReference type="EMBL" id="PXX45282.1"/>
    </source>
</evidence>
<evidence type="ECO:0000259" key="1">
    <source>
        <dbReference type="Pfam" id="PF22481"/>
    </source>
</evidence>